<keyword evidence="3 7" id="KW-1133">Transmembrane helix</keyword>
<comment type="subcellular location">
    <subcellularLocation>
        <location evidence="1">Membrane</location>
        <topology evidence="1">Single-pass membrane protein</topology>
    </subcellularLocation>
</comment>
<feature type="coiled-coil region" evidence="5">
    <location>
        <begin position="447"/>
        <end position="548"/>
    </location>
</feature>
<feature type="region of interest" description="Disordered" evidence="6">
    <location>
        <begin position="548"/>
        <end position="583"/>
    </location>
</feature>
<dbReference type="Pfam" id="PF04576">
    <property type="entry name" value="Zein-binding"/>
    <property type="match status" value="1"/>
</dbReference>
<evidence type="ECO:0000256" key="6">
    <source>
        <dbReference type="SAM" id="MobiDB-lite"/>
    </source>
</evidence>
<keyword evidence="2 7" id="KW-0812">Transmembrane</keyword>
<evidence type="ECO:0000256" key="7">
    <source>
        <dbReference type="SAM" id="Phobius"/>
    </source>
</evidence>
<gene>
    <name evidence="9" type="ORF">M5K25_023436</name>
</gene>
<name>A0ABD0UF37_DENTH</name>
<keyword evidence="4 7" id="KW-0472">Membrane</keyword>
<dbReference type="PROSITE" id="PS51775">
    <property type="entry name" value="GTD_BINDING"/>
    <property type="match status" value="1"/>
</dbReference>
<feature type="region of interest" description="Disordered" evidence="6">
    <location>
        <begin position="176"/>
        <end position="204"/>
    </location>
</feature>
<feature type="compositionally biased region" description="Basic and acidic residues" evidence="6">
    <location>
        <begin position="176"/>
        <end position="191"/>
    </location>
</feature>
<comment type="caution">
    <text evidence="9">The sequence shown here is derived from an EMBL/GenBank/DDBJ whole genome shotgun (WGS) entry which is preliminary data.</text>
</comment>
<dbReference type="Proteomes" id="UP001552299">
    <property type="component" value="Unassembled WGS sequence"/>
</dbReference>
<protein>
    <recommendedName>
        <fullName evidence="8">GTD-binding domain-containing protein</fullName>
    </recommendedName>
</protein>
<evidence type="ECO:0000313" key="10">
    <source>
        <dbReference type="Proteomes" id="UP001552299"/>
    </source>
</evidence>
<evidence type="ECO:0000256" key="2">
    <source>
        <dbReference type="ARBA" id="ARBA00022692"/>
    </source>
</evidence>
<evidence type="ECO:0000259" key="8">
    <source>
        <dbReference type="PROSITE" id="PS51775"/>
    </source>
</evidence>
<dbReference type="AlphaFoldDB" id="A0ABD0UF37"/>
<accession>A0ABD0UF37</accession>
<feature type="transmembrane region" description="Helical" evidence="7">
    <location>
        <begin position="20"/>
        <end position="44"/>
    </location>
</feature>
<dbReference type="GO" id="GO:0080115">
    <property type="term" value="F:myosin XI tail binding"/>
    <property type="evidence" value="ECO:0007669"/>
    <property type="project" value="UniProtKB-ARBA"/>
</dbReference>
<sequence>MAANKFATVLRRNTHRMIFLLIYTALEWILIILLLLNALFSYMISKFASVFGLKPPCIFCSRIDHLLEPGKSRSSCRDFLCESHAGEVSKLGFCSNHRRLADAGDMCEDCAASKPGETDRNIPLLSWMKRSEQGEKDLRCSCCGVALESGFYSPYLLLKTESWNVLEFAPREKSEKGEGFGFEETKQGNEQKEEEEEKEEKGEAFLPSPRAVVEDASVDILSPPVENMVDLERILPIELIDSSTMVKYQALEILKVAEHESMAVPCSEMQEGQNHSYFLVPTEEPCDDFSTNAKNADVVEFEEQQASEDGKGKNEANCEISIGSDICDQELIEPTQFHEIVSQSASVGHQNLNVLNEITHNDPVTETEPSEQPSRRVKHLKICPVLTEIEEERIMPETPTTPNYIESFPVLHKRFLLERRESGTESLDGSIASDIDNLEPPTIDRLKTALKSERRALIALYAELEEERSASAIAANQTMAMITRLQEEKAAMQMEALQYQRMMEEQSEYDQEALQLLNELMMKREKEKQELKKELDVYQHKVRVYERKMTKGSRSGTSSSAEESDEISLESQEDEDGNQNSMEDDVAVKNLIILDKSLAEFEEERVAILEQLKVLEEKLFTIDDEHDIFNSKHMKQLPIENGHGINGDCENGFVNGSLDSLDTNGCLDLDQKGGGIGGKRLLPLFDAIISLENEDEPSINHKRLAIAEEVDHVYERLQALEADREFLKHCLSSLKKGERGIDLLEEILLHLRDLRSVELRSRHIDA</sequence>
<dbReference type="InterPro" id="IPR007656">
    <property type="entry name" value="GTD-bd"/>
</dbReference>
<keyword evidence="10" id="KW-1185">Reference proteome</keyword>
<evidence type="ECO:0000256" key="3">
    <source>
        <dbReference type="ARBA" id="ARBA00022989"/>
    </source>
</evidence>
<feature type="compositionally biased region" description="Acidic residues" evidence="6">
    <location>
        <begin position="562"/>
        <end position="583"/>
    </location>
</feature>
<proteinExistence type="predicted"/>
<dbReference type="InterPro" id="IPR039306">
    <property type="entry name" value="MYOB"/>
</dbReference>
<evidence type="ECO:0000256" key="1">
    <source>
        <dbReference type="ARBA" id="ARBA00004167"/>
    </source>
</evidence>
<organism evidence="9 10">
    <name type="scientific">Dendrobium thyrsiflorum</name>
    <name type="common">Pinecone-like raceme dendrobium</name>
    <name type="synonym">Orchid</name>
    <dbReference type="NCBI Taxonomy" id="117978"/>
    <lineage>
        <taxon>Eukaryota</taxon>
        <taxon>Viridiplantae</taxon>
        <taxon>Streptophyta</taxon>
        <taxon>Embryophyta</taxon>
        <taxon>Tracheophyta</taxon>
        <taxon>Spermatophyta</taxon>
        <taxon>Magnoliopsida</taxon>
        <taxon>Liliopsida</taxon>
        <taxon>Asparagales</taxon>
        <taxon>Orchidaceae</taxon>
        <taxon>Epidendroideae</taxon>
        <taxon>Malaxideae</taxon>
        <taxon>Dendrobiinae</taxon>
        <taxon>Dendrobium</taxon>
    </lineage>
</organism>
<keyword evidence="5" id="KW-0175">Coiled coil</keyword>
<dbReference type="PANTHER" id="PTHR31448">
    <property type="entry name" value="MYOSIN-BINDING PROTEIN 2"/>
    <property type="match status" value="1"/>
</dbReference>
<dbReference type="GO" id="GO:0016020">
    <property type="term" value="C:membrane"/>
    <property type="evidence" value="ECO:0007669"/>
    <property type="project" value="UniProtKB-SubCell"/>
</dbReference>
<feature type="domain" description="GTD-binding" evidence="8">
    <location>
        <begin position="441"/>
        <end position="539"/>
    </location>
</feature>
<dbReference type="EMBL" id="JANQDX010000017">
    <property type="protein sequence ID" value="KAL0908922.1"/>
    <property type="molecule type" value="Genomic_DNA"/>
</dbReference>
<evidence type="ECO:0000313" key="9">
    <source>
        <dbReference type="EMBL" id="KAL0908922.1"/>
    </source>
</evidence>
<reference evidence="9 10" key="1">
    <citation type="journal article" date="2024" name="Plant Biotechnol. J.">
        <title>Dendrobium thyrsiflorum genome and its molecular insights into genes involved in important horticultural traits.</title>
        <authorList>
            <person name="Chen B."/>
            <person name="Wang J.Y."/>
            <person name="Zheng P.J."/>
            <person name="Li K.L."/>
            <person name="Liang Y.M."/>
            <person name="Chen X.F."/>
            <person name="Zhang C."/>
            <person name="Zhao X."/>
            <person name="He X."/>
            <person name="Zhang G.Q."/>
            <person name="Liu Z.J."/>
            <person name="Xu Q."/>
        </authorList>
    </citation>
    <scope>NUCLEOTIDE SEQUENCE [LARGE SCALE GENOMIC DNA]</scope>
    <source>
        <strain evidence="9">GZMU011</strain>
    </source>
</reference>
<dbReference type="PANTHER" id="PTHR31448:SF3">
    <property type="entry name" value="MYOSIN-BINDING PROTEIN 2"/>
    <property type="match status" value="1"/>
</dbReference>
<evidence type="ECO:0000256" key="5">
    <source>
        <dbReference type="SAM" id="Coils"/>
    </source>
</evidence>
<evidence type="ECO:0000256" key="4">
    <source>
        <dbReference type="ARBA" id="ARBA00023136"/>
    </source>
</evidence>